<dbReference type="PROSITE" id="PS50142">
    <property type="entry name" value="RNASE_3_2"/>
    <property type="match status" value="1"/>
</dbReference>
<accession>A0A067N9F5</accession>
<dbReference type="PANTHER" id="PTHR14950">
    <property type="entry name" value="DICER-RELATED"/>
    <property type="match status" value="1"/>
</dbReference>
<evidence type="ECO:0000256" key="1">
    <source>
        <dbReference type="ARBA" id="ARBA00022801"/>
    </source>
</evidence>
<gene>
    <name evidence="4" type="ORF">BOTBODRAFT_50812</name>
</gene>
<feature type="compositionally biased region" description="Polar residues" evidence="2">
    <location>
        <begin position="148"/>
        <end position="164"/>
    </location>
</feature>
<evidence type="ECO:0000313" key="5">
    <source>
        <dbReference type="Proteomes" id="UP000027195"/>
    </source>
</evidence>
<evidence type="ECO:0000313" key="4">
    <source>
        <dbReference type="EMBL" id="KDQ20747.1"/>
    </source>
</evidence>
<dbReference type="HOGENOM" id="CLU_356369_0_0_1"/>
<dbReference type="AlphaFoldDB" id="A0A067N9F5"/>
<proteinExistence type="predicted"/>
<dbReference type="GO" id="GO:0004525">
    <property type="term" value="F:ribonuclease III activity"/>
    <property type="evidence" value="ECO:0007669"/>
    <property type="project" value="InterPro"/>
</dbReference>
<feature type="compositionally biased region" description="Low complexity" evidence="2">
    <location>
        <begin position="134"/>
        <end position="147"/>
    </location>
</feature>
<dbReference type="SUPFAM" id="SSF69065">
    <property type="entry name" value="RNase III domain-like"/>
    <property type="match status" value="2"/>
</dbReference>
<evidence type="ECO:0000256" key="2">
    <source>
        <dbReference type="SAM" id="MobiDB-lite"/>
    </source>
</evidence>
<organism evidence="4 5">
    <name type="scientific">Botryobasidium botryosum (strain FD-172 SS1)</name>
    <dbReference type="NCBI Taxonomy" id="930990"/>
    <lineage>
        <taxon>Eukaryota</taxon>
        <taxon>Fungi</taxon>
        <taxon>Dikarya</taxon>
        <taxon>Basidiomycota</taxon>
        <taxon>Agaricomycotina</taxon>
        <taxon>Agaricomycetes</taxon>
        <taxon>Cantharellales</taxon>
        <taxon>Botryobasidiaceae</taxon>
        <taxon>Botryobasidium</taxon>
    </lineage>
</organism>
<feature type="compositionally biased region" description="Polar residues" evidence="2">
    <location>
        <begin position="174"/>
        <end position="184"/>
    </location>
</feature>
<dbReference type="PANTHER" id="PTHR14950:SF37">
    <property type="entry name" value="ENDORIBONUCLEASE DICER"/>
    <property type="match status" value="1"/>
</dbReference>
<reference evidence="5" key="1">
    <citation type="journal article" date="2014" name="Proc. Natl. Acad. Sci. U.S.A.">
        <title>Extensive sampling of basidiomycete genomes demonstrates inadequacy of the white-rot/brown-rot paradigm for wood decay fungi.</title>
        <authorList>
            <person name="Riley R."/>
            <person name="Salamov A.A."/>
            <person name="Brown D.W."/>
            <person name="Nagy L.G."/>
            <person name="Floudas D."/>
            <person name="Held B.W."/>
            <person name="Levasseur A."/>
            <person name="Lombard V."/>
            <person name="Morin E."/>
            <person name="Otillar R."/>
            <person name="Lindquist E.A."/>
            <person name="Sun H."/>
            <person name="LaButti K.M."/>
            <person name="Schmutz J."/>
            <person name="Jabbour D."/>
            <person name="Luo H."/>
            <person name="Baker S.E."/>
            <person name="Pisabarro A.G."/>
            <person name="Walton J.D."/>
            <person name="Blanchette R.A."/>
            <person name="Henrissat B."/>
            <person name="Martin F."/>
            <person name="Cullen D."/>
            <person name="Hibbett D.S."/>
            <person name="Grigoriev I.V."/>
        </authorList>
    </citation>
    <scope>NUCLEOTIDE SEQUENCE [LARGE SCALE GENOMIC DNA]</scope>
    <source>
        <strain evidence="5">FD-172 SS1</strain>
    </source>
</reference>
<keyword evidence="1" id="KW-0378">Hydrolase</keyword>
<evidence type="ECO:0000259" key="3">
    <source>
        <dbReference type="PROSITE" id="PS50142"/>
    </source>
</evidence>
<dbReference type="Proteomes" id="UP000027195">
    <property type="component" value="Unassembled WGS sequence"/>
</dbReference>
<dbReference type="STRING" id="930990.A0A067N9F5"/>
<dbReference type="CDD" id="cd00593">
    <property type="entry name" value="RIBOc"/>
    <property type="match status" value="1"/>
</dbReference>
<dbReference type="GO" id="GO:0006396">
    <property type="term" value="P:RNA processing"/>
    <property type="evidence" value="ECO:0007669"/>
    <property type="project" value="InterPro"/>
</dbReference>
<dbReference type="InParanoid" id="A0A067N9F5"/>
<dbReference type="EMBL" id="KL198017">
    <property type="protein sequence ID" value="KDQ20747.1"/>
    <property type="molecule type" value="Genomic_DNA"/>
</dbReference>
<keyword evidence="5" id="KW-1185">Reference proteome</keyword>
<name>A0A067N9F5_BOTB1</name>
<dbReference type="Gene3D" id="1.10.1520.10">
    <property type="entry name" value="Ribonuclease III domain"/>
    <property type="match status" value="2"/>
</dbReference>
<dbReference type="InterPro" id="IPR000999">
    <property type="entry name" value="RNase_III_dom"/>
</dbReference>
<protein>
    <recommendedName>
        <fullName evidence="3">RNase III domain-containing protein</fullName>
    </recommendedName>
</protein>
<dbReference type="InterPro" id="IPR036389">
    <property type="entry name" value="RNase_III_sf"/>
</dbReference>
<feature type="region of interest" description="Disordered" evidence="2">
    <location>
        <begin position="48"/>
        <end position="185"/>
    </location>
</feature>
<sequence length="787" mass="85363">MPVCASRDGLAALGSSRVLLAVSLLRPDNFWSLHPGSAGCSELHVAPLSSPPPLPSDTRPLPAMAHPAKRPRRSSVTENDPQNSKKRKVAQIPQPTTPSADAIARKKNKKEQAKPARQNRAAGSSKVLENQPINLALPNNNVAAPSATPESTPHTLFPSNSASPSLPDPRGSAQIGQEPNNTIPSHLKHVGETYAKRVPAFWRDSIQTSTPGVVYAHHISVADGFSHIIMTRAPPPDMEALAHLPRAVTVTSLGPCILNDKELKAVHAYTLSMCQAGIRDSKDRPKVNIPAHHAPYYLAPAVFESWDVDEDRAVWAVDLGKLNRVKELCSKVIKGDRQDLAYSIGYINSLLLAKELNATKLCDGNVDEHLLLQALTSARANPRWCLESLEFLGDAYLSFAWGIAEFFVRASVPSDIGLSNADLGRLAKKTDLLSYCSADQNTFARSTLPINYETQAGYGAPVKQLMGSKQPADHLEAVLGAILESQGRGAAFRALRTFGVQLPAPSILNQWSDLVVMISTEVQAPTISHGGRIESNRQLIEAHIGRSISNPLVFEEVTARCAPGHPNRVAYLSLGHHVYKYYMSEYFYDRYASLGPGILTELRSNILAPVSASALSVYTQVCRLAPTDPAVEKFIADVSNARAQVDEITDVEGLQPKQHWKVLSPPGTRLSNPIMAVFAAFLLSDDLDAAKIFVDTVVHAFLQEYAIPQVLHTVLLSRTRKAALALEASREGDTVIYQAVRGTQLFARGEGATLNSAARECCLAALRTLAEEHATKTAPWSGCRHIV</sequence>
<feature type="domain" description="RNase III" evidence="3">
    <location>
        <begin position="365"/>
        <end position="399"/>
    </location>
</feature>